<reference evidence="2 3" key="1">
    <citation type="submission" date="2022-03" db="EMBL/GenBank/DDBJ databases">
        <title>Sinomonas sp. isolated from a soil.</title>
        <authorList>
            <person name="Han J."/>
            <person name="Kim D.-U."/>
        </authorList>
    </citation>
    <scope>NUCLEOTIDE SEQUENCE [LARGE SCALE GENOMIC DNA]</scope>
    <source>
        <strain evidence="2 3">5-5</strain>
    </source>
</reference>
<name>A0ABS9U0R4_9MICC</name>
<evidence type="ECO:0000256" key="1">
    <source>
        <dbReference type="SAM" id="MobiDB-lite"/>
    </source>
</evidence>
<sequence>MLDHLGDGRRRPALGHESEGGASALPQLRDGDRLLGAEELDELVGHAEEFGHLLQRETLRLHSAIGIRRVKSRSVYRRNPPSVRPKA</sequence>
<accession>A0ABS9U0R4</accession>
<evidence type="ECO:0000313" key="3">
    <source>
        <dbReference type="Proteomes" id="UP001202922"/>
    </source>
</evidence>
<evidence type="ECO:0000313" key="2">
    <source>
        <dbReference type="EMBL" id="MCH6470186.1"/>
    </source>
</evidence>
<keyword evidence="3" id="KW-1185">Reference proteome</keyword>
<feature type="region of interest" description="Disordered" evidence="1">
    <location>
        <begin position="1"/>
        <end position="30"/>
    </location>
</feature>
<dbReference type="EMBL" id="JAKZBV010000001">
    <property type="protein sequence ID" value="MCH6470186.1"/>
    <property type="molecule type" value="Genomic_DNA"/>
</dbReference>
<gene>
    <name evidence="2" type="ORF">L0M17_09385</name>
</gene>
<feature type="compositionally biased region" description="Basic and acidic residues" evidence="1">
    <location>
        <begin position="1"/>
        <end position="19"/>
    </location>
</feature>
<comment type="caution">
    <text evidence="2">The sequence shown here is derived from an EMBL/GenBank/DDBJ whole genome shotgun (WGS) entry which is preliminary data.</text>
</comment>
<organism evidence="2 3">
    <name type="scientific">Sinomonas terrae</name>
    <dbReference type="NCBI Taxonomy" id="2908838"/>
    <lineage>
        <taxon>Bacteria</taxon>
        <taxon>Bacillati</taxon>
        <taxon>Actinomycetota</taxon>
        <taxon>Actinomycetes</taxon>
        <taxon>Micrococcales</taxon>
        <taxon>Micrococcaceae</taxon>
        <taxon>Sinomonas</taxon>
    </lineage>
</organism>
<dbReference type="Proteomes" id="UP001202922">
    <property type="component" value="Unassembled WGS sequence"/>
</dbReference>
<protein>
    <recommendedName>
        <fullName evidence="4">Transposase</fullName>
    </recommendedName>
</protein>
<evidence type="ECO:0008006" key="4">
    <source>
        <dbReference type="Google" id="ProtNLM"/>
    </source>
</evidence>
<proteinExistence type="predicted"/>
<dbReference type="RefSeq" id="WP_241053708.1">
    <property type="nucleotide sequence ID" value="NZ_JAKZBV010000001.1"/>
</dbReference>